<keyword evidence="1" id="KW-0548">Nucleotidyltransferase</keyword>
<keyword evidence="1" id="KW-0808">Transferase</keyword>
<dbReference type="GO" id="GO:0061603">
    <property type="term" value="F:molybdenum cofactor guanylyltransferase activity"/>
    <property type="evidence" value="ECO:0007669"/>
    <property type="project" value="UniProtKB-EC"/>
</dbReference>
<protein>
    <submittedName>
        <fullName evidence="1">Molybdenum cofactor guanylyltransferase</fullName>
        <ecNumber evidence="1">2.7.7.77</ecNumber>
    </submittedName>
</protein>
<accession>A0A645DZH9</accession>
<organism evidence="1">
    <name type="scientific">bioreactor metagenome</name>
    <dbReference type="NCBI Taxonomy" id="1076179"/>
    <lineage>
        <taxon>unclassified sequences</taxon>
        <taxon>metagenomes</taxon>
        <taxon>ecological metagenomes</taxon>
    </lineage>
</organism>
<reference evidence="1" key="1">
    <citation type="submission" date="2019-08" db="EMBL/GenBank/DDBJ databases">
        <authorList>
            <person name="Kucharzyk K."/>
            <person name="Murdoch R.W."/>
            <person name="Higgins S."/>
            <person name="Loffler F."/>
        </authorList>
    </citation>
    <scope>NUCLEOTIDE SEQUENCE</scope>
</reference>
<comment type="caution">
    <text evidence="1">The sequence shown here is derived from an EMBL/GenBank/DDBJ whole genome shotgun (WGS) entry which is preliminary data.</text>
</comment>
<dbReference type="InterPro" id="IPR029044">
    <property type="entry name" value="Nucleotide-diphossugar_trans"/>
</dbReference>
<proteinExistence type="predicted"/>
<dbReference type="AlphaFoldDB" id="A0A645DZH9"/>
<dbReference type="EC" id="2.7.7.77" evidence="1"/>
<dbReference type="EMBL" id="VSSQ01041495">
    <property type="protein sequence ID" value="MPM94944.1"/>
    <property type="molecule type" value="Genomic_DNA"/>
</dbReference>
<sequence>MLSHNGNIEPLIGVYSKEYAEKIRATIETNEYSVIKFIEKYGFDVYDVKSENDLYENINYYEEYIRIRDHI</sequence>
<gene>
    <name evidence="1" type="primary">mobA_27</name>
    <name evidence="1" type="ORF">SDC9_142093</name>
</gene>
<dbReference type="Gene3D" id="3.90.550.10">
    <property type="entry name" value="Spore Coat Polysaccharide Biosynthesis Protein SpsA, Chain A"/>
    <property type="match status" value="1"/>
</dbReference>
<name>A0A645DZH9_9ZZZZ</name>
<evidence type="ECO:0000313" key="1">
    <source>
        <dbReference type="EMBL" id="MPM94944.1"/>
    </source>
</evidence>